<keyword evidence="2" id="KW-1185">Reference proteome</keyword>
<dbReference type="EMBL" id="JAHLQO010000004">
    <property type="protein sequence ID" value="MBU5669603.1"/>
    <property type="molecule type" value="Genomic_DNA"/>
</dbReference>
<name>A0ABS6FHT4_9FIRM</name>
<gene>
    <name evidence="1" type="ORF">KQI68_07090</name>
</gene>
<sequence>MAKMKNKKPKKVATYNLTYEQMEGIKKKATTEAINFAFKQMILISMMVLRDYYGFGAKRLEDFAEYSSGMLDSYNKGYLSLDDMQQTIKEETGIKIIRK</sequence>
<reference evidence="1 2" key="1">
    <citation type="submission" date="2021-06" db="EMBL/GenBank/DDBJ databases">
        <authorList>
            <person name="Sun Q."/>
            <person name="Li D."/>
        </authorList>
    </citation>
    <scope>NUCLEOTIDE SEQUENCE [LARGE SCALE GENOMIC DNA]</scope>
    <source>
        <strain evidence="1 2">MSJ-1</strain>
    </source>
</reference>
<evidence type="ECO:0000313" key="1">
    <source>
        <dbReference type="EMBL" id="MBU5669603.1"/>
    </source>
</evidence>
<proteinExistence type="predicted"/>
<comment type="caution">
    <text evidence="1">The sequence shown here is derived from an EMBL/GenBank/DDBJ whole genome shotgun (WGS) entry which is preliminary data.</text>
</comment>
<organism evidence="1 2">
    <name type="scientific">Peptoniphilus ovalis</name>
    <dbReference type="NCBI Taxonomy" id="2841503"/>
    <lineage>
        <taxon>Bacteria</taxon>
        <taxon>Bacillati</taxon>
        <taxon>Bacillota</taxon>
        <taxon>Tissierellia</taxon>
        <taxon>Tissierellales</taxon>
        <taxon>Peptoniphilaceae</taxon>
        <taxon>Peptoniphilus</taxon>
    </lineage>
</organism>
<evidence type="ECO:0000313" key="2">
    <source>
        <dbReference type="Proteomes" id="UP000783742"/>
    </source>
</evidence>
<dbReference type="RefSeq" id="WP_216549438.1">
    <property type="nucleotide sequence ID" value="NZ_JAHLQO010000004.1"/>
</dbReference>
<dbReference type="Proteomes" id="UP000783742">
    <property type="component" value="Unassembled WGS sequence"/>
</dbReference>
<accession>A0ABS6FHT4</accession>
<protein>
    <submittedName>
        <fullName evidence="1">Uncharacterized protein</fullName>
    </submittedName>
</protein>